<accession>A0ACC2ZZ95</accession>
<comment type="caution">
    <text evidence="1">The sequence shown here is derived from an EMBL/GenBank/DDBJ whole genome shotgun (WGS) entry which is preliminary data.</text>
</comment>
<dbReference type="Proteomes" id="UP001172386">
    <property type="component" value="Unassembled WGS sequence"/>
</dbReference>
<sequence length="339" mass="38108">MPHYQGTTGVSYINPNVQYSPVTTAYPSYSPTYHPSSNHAQSMMYLSNPPGSSIGYHVRPPPRSATLPSQHRILTPTPYGPSSSHNQRHQLRHPLPSDPSILETEEQCSENSETMRSEAVEPPLQGYPNLDDFENLMKRYVEQLSPKKQDKALIHARRAANIRTVLMDKKTTAVESAQFRVPKELISRFVKICPTCQIRRGMNRGSPPDDEKSPPDFADAQSPEMISPAKARRDSVMLPQENMDMPMQLVNGSSTFQSQNRWLSDFQPQTSTYDSLCSVGASDAATEAFPTINSLDNVEQSIDRSRTNLTYLHNGRSGDLRPASSHKSRFKQETQYCYD</sequence>
<organism evidence="1 2">
    <name type="scientific">Neophaeococcomyces mojaviensis</name>
    <dbReference type="NCBI Taxonomy" id="3383035"/>
    <lineage>
        <taxon>Eukaryota</taxon>
        <taxon>Fungi</taxon>
        <taxon>Dikarya</taxon>
        <taxon>Ascomycota</taxon>
        <taxon>Pezizomycotina</taxon>
        <taxon>Eurotiomycetes</taxon>
        <taxon>Chaetothyriomycetidae</taxon>
        <taxon>Chaetothyriales</taxon>
        <taxon>Chaetothyriales incertae sedis</taxon>
        <taxon>Neophaeococcomyces</taxon>
    </lineage>
</organism>
<reference evidence="1" key="1">
    <citation type="submission" date="2022-10" db="EMBL/GenBank/DDBJ databases">
        <title>Culturing micro-colonial fungi from biological soil crusts in the Mojave desert and describing Neophaeococcomyces mojavensis, and introducing the new genera and species Taxawa tesnikishii.</title>
        <authorList>
            <person name="Kurbessoian T."/>
            <person name="Stajich J.E."/>
        </authorList>
    </citation>
    <scope>NUCLEOTIDE SEQUENCE</scope>
    <source>
        <strain evidence="1">JES_112</strain>
    </source>
</reference>
<protein>
    <submittedName>
        <fullName evidence="1">Uncharacterized protein</fullName>
    </submittedName>
</protein>
<evidence type="ECO:0000313" key="1">
    <source>
        <dbReference type="EMBL" id="KAJ9653036.1"/>
    </source>
</evidence>
<evidence type="ECO:0000313" key="2">
    <source>
        <dbReference type="Proteomes" id="UP001172386"/>
    </source>
</evidence>
<proteinExistence type="predicted"/>
<gene>
    <name evidence="1" type="ORF">H2198_007742</name>
</gene>
<name>A0ACC2ZZ95_9EURO</name>
<keyword evidence="2" id="KW-1185">Reference proteome</keyword>
<dbReference type="EMBL" id="JAPDRQ010000170">
    <property type="protein sequence ID" value="KAJ9653036.1"/>
    <property type="molecule type" value="Genomic_DNA"/>
</dbReference>